<name>A0AAV1LQN5_9NEOP</name>
<accession>A0AAV1LQN5</accession>
<sequence length="169" mass="19260">MMTLKQLGIDERQRYPEASKALEQNFYMDDALCGSYDVMSAKKLQRQLIDLLKTGGFNLRKFSSNEKSLLEDVAPSSPNTYDFKHQESTKALGLTWIAKDDNFTFQCKMTAPTTTKPTKRVLLAEISKVFDPCGFISPAMVQLKQLFQSVWQENLIWDDVIPDDVYSNG</sequence>
<organism evidence="1 2">
    <name type="scientific">Parnassius mnemosyne</name>
    <name type="common">clouded apollo</name>
    <dbReference type="NCBI Taxonomy" id="213953"/>
    <lineage>
        <taxon>Eukaryota</taxon>
        <taxon>Metazoa</taxon>
        <taxon>Ecdysozoa</taxon>
        <taxon>Arthropoda</taxon>
        <taxon>Hexapoda</taxon>
        <taxon>Insecta</taxon>
        <taxon>Pterygota</taxon>
        <taxon>Neoptera</taxon>
        <taxon>Endopterygota</taxon>
        <taxon>Lepidoptera</taxon>
        <taxon>Glossata</taxon>
        <taxon>Ditrysia</taxon>
        <taxon>Papilionoidea</taxon>
        <taxon>Papilionidae</taxon>
        <taxon>Parnassiinae</taxon>
        <taxon>Parnassini</taxon>
        <taxon>Parnassius</taxon>
        <taxon>Driopa</taxon>
    </lineage>
</organism>
<protein>
    <submittedName>
        <fullName evidence="1">Uncharacterized protein</fullName>
    </submittedName>
</protein>
<evidence type="ECO:0000313" key="2">
    <source>
        <dbReference type="Proteomes" id="UP001314205"/>
    </source>
</evidence>
<reference evidence="1 2" key="1">
    <citation type="submission" date="2023-11" db="EMBL/GenBank/DDBJ databases">
        <authorList>
            <person name="Hedman E."/>
            <person name="Englund M."/>
            <person name="Stromberg M."/>
            <person name="Nyberg Akerstrom W."/>
            <person name="Nylinder S."/>
            <person name="Jareborg N."/>
            <person name="Kallberg Y."/>
            <person name="Kronander E."/>
        </authorList>
    </citation>
    <scope>NUCLEOTIDE SEQUENCE [LARGE SCALE GENOMIC DNA]</scope>
</reference>
<dbReference type="AlphaFoldDB" id="A0AAV1LQN5"/>
<dbReference type="EMBL" id="CAVLGL010000094">
    <property type="protein sequence ID" value="CAK1597479.1"/>
    <property type="molecule type" value="Genomic_DNA"/>
</dbReference>
<dbReference type="InterPro" id="IPR008042">
    <property type="entry name" value="Retrotrans_Pao"/>
</dbReference>
<dbReference type="Proteomes" id="UP001314205">
    <property type="component" value="Unassembled WGS sequence"/>
</dbReference>
<proteinExistence type="predicted"/>
<comment type="caution">
    <text evidence="1">The sequence shown here is derived from an EMBL/GenBank/DDBJ whole genome shotgun (WGS) entry which is preliminary data.</text>
</comment>
<gene>
    <name evidence="1" type="ORF">PARMNEM_LOCUS16688</name>
</gene>
<keyword evidence="2" id="KW-1185">Reference proteome</keyword>
<dbReference type="PANTHER" id="PTHR47331">
    <property type="entry name" value="PHD-TYPE DOMAIN-CONTAINING PROTEIN"/>
    <property type="match status" value="1"/>
</dbReference>
<dbReference type="PANTHER" id="PTHR47331:SF5">
    <property type="entry name" value="RIBONUCLEASE H"/>
    <property type="match status" value="1"/>
</dbReference>
<evidence type="ECO:0000313" key="1">
    <source>
        <dbReference type="EMBL" id="CAK1597479.1"/>
    </source>
</evidence>
<dbReference type="Pfam" id="PF05380">
    <property type="entry name" value="Peptidase_A17"/>
    <property type="match status" value="1"/>
</dbReference>